<reference evidence="5" key="1">
    <citation type="submission" date="2018-05" db="EMBL/GenBank/DDBJ databases">
        <authorList>
            <person name="Lanie J.A."/>
            <person name="Ng W.-L."/>
            <person name="Kazmierczak K.M."/>
            <person name="Andrzejewski T.M."/>
            <person name="Davidsen T.M."/>
            <person name="Wayne K.J."/>
            <person name="Tettelin H."/>
            <person name="Glass J.I."/>
            <person name="Rusch D."/>
            <person name="Podicherti R."/>
            <person name="Tsui H.-C.T."/>
            <person name="Winkler M.E."/>
        </authorList>
    </citation>
    <scope>NUCLEOTIDE SEQUENCE</scope>
</reference>
<evidence type="ECO:0000256" key="3">
    <source>
        <dbReference type="ARBA" id="ARBA00023002"/>
    </source>
</evidence>
<evidence type="ECO:0000256" key="1">
    <source>
        <dbReference type="ARBA" id="ARBA00001931"/>
    </source>
</evidence>
<dbReference type="InterPro" id="IPR011047">
    <property type="entry name" value="Quinoprotein_ADH-like_sf"/>
</dbReference>
<dbReference type="GO" id="GO:0016491">
    <property type="term" value="F:oxidoreductase activity"/>
    <property type="evidence" value="ECO:0007669"/>
    <property type="project" value="UniProtKB-KW"/>
</dbReference>
<protein>
    <recommendedName>
        <fullName evidence="4">Pyrrolo-quinoline quinone repeat domain-containing protein</fullName>
    </recommendedName>
</protein>
<dbReference type="InterPro" id="IPR018391">
    <property type="entry name" value="PQQ_b-propeller_rpt"/>
</dbReference>
<dbReference type="SMART" id="SM00564">
    <property type="entry name" value="PQQ"/>
    <property type="match status" value="3"/>
</dbReference>
<accession>A0A382EIJ2</accession>
<dbReference type="AlphaFoldDB" id="A0A382EIJ2"/>
<evidence type="ECO:0000259" key="4">
    <source>
        <dbReference type="Pfam" id="PF01011"/>
    </source>
</evidence>
<name>A0A382EIJ2_9ZZZZ</name>
<dbReference type="Gene3D" id="2.140.10.10">
    <property type="entry name" value="Quinoprotein alcohol dehydrogenase-like superfamily"/>
    <property type="match status" value="1"/>
</dbReference>
<comment type="cofactor">
    <cofactor evidence="1">
        <name>pyrroloquinoline quinone</name>
        <dbReference type="ChEBI" id="CHEBI:58442"/>
    </cofactor>
</comment>
<evidence type="ECO:0000256" key="2">
    <source>
        <dbReference type="ARBA" id="ARBA00008156"/>
    </source>
</evidence>
<feature type="non-terminal residue" evidence="5">
    <location>
        <position position="274"/>
    </location>
</feature>
<proteinExistence type="inferred from homology"/>
<dbReference type="EMBL" id="UINC01044608">
    <property type="protein sequence ID" value="SVB50285.1"/>
    <property type="molecule type" value="Genomic_DNA"/>
</dbReference>
<dbReference type="SUPFAM" id="SSF50998">
    <property type="entry name" value="Quinoprotein alcohol dehydrogenase-like"/>
    <property type="match status" value="1"/>
</dbReference>
<sequence length="274" mass="29848">MSLLTSMQLQAQVTYDRIVDSEAEIGSWLTYSGNYASHRYSPLTHINRDNVSGLKVTWVYQARRRGPIEVSPIVVDGVMYITEPPSTVTALDTRTGRQLWTWSPTMPPGVLAIGFPRVNRGVAVLDDNVYVATLNAHLVALDAKSGSVRWDIEVADNSKGYAFTLAPLAIEGKIIVGTSGGEAGIRGFVDAYDAETGNRMWRFYTIPGPGERGNDTWGGESWKTGAGATWLTGSYDPQLNLLYWGIGNPGPDWNGDVRPGDNLYTCSLVALDAD</sequence>
<evidence type="ECO:0000313" key="5">
    <source>
        <dbReference type="EMBL" id="SVB50285.1"/>
    </source>
</evidence>
<gene>
    <name evidence="5" type="ORF">METZ01_LOCUS203139</name>
</gene>
<feature type="domain" description="Pyrrolo-quinoline quinone repeat" evidence="4">
    <location>
        <begin position="28"/>
        <end position="273"/>
    </location>
</feature>
<organism evidence="5">
    <name type="scientific">marine metagenome</name>
    <dbReference type="NCBI Taxonomy" id="408172"/>
    <lineage>
        <taxon>unclassified sequences</taxon>
        <taxon>metagenomes</taxon>
        <taxon>ecological metagenomes</taxon>
    </lineage>
</organism>
<dbReference type="InterPro" id="IPR002372">
    <property type="entry name" value="PQQ_rpt_dom"/>
</dbReference>
<keyword evidence="3" id="KW-0560">Oxidoreductase</keyword>
<comment type="similarity">
    <text evidence="2">Belongs to the bacterial PQQ dehydrogenase family.</text>
</comment>
<dbReference type="PANTHER" id="PTHR32303">
    <property type="entry name" value="QUINOPROTEIN ALCOHOL DEHYDROGENASE (CYTOCHROME C)"/>
    <property type="match status" value="1"/>
</dbReference>
<dbReference type="Pfam" id="PF01011">
    <property type="entry name" value="PQQ"/>
    <property type="match status" value="1"/>
</dbReference>